<evidence type="ECO:0000313" key="7">
    <source>
        <dbReference type="EMBL" id="CAK6959847.1"/>
    </source>
</evidence>
<dbReference type="InterPro" id="IPR052598">
    <property type="entry name" value="IgSF_CEA-related"/>
</dbReference>
<feature type="chain" id="PRO_5043662419" evidence="5">
    <location>
        <begin position="34"/>
        <end position="1109"/>
    </location>
</feature>
<keyword evidence="1 5" id="KW-0732">Signal</keyword>
<dbReference type="SMART" id="SM00408">
    <property type="entry name" value="IGc2"/>
    <property type="match status" value="3"/>
</dbReference>
<feature type="domain" description="Ig-like" evidence="6">
    <location>
        <begin position="740"/>
        <end position="831"/>
    </location>
</feature>
<dbReference type="InterPro" id="IPR036179">
    <property type="entry name" value="Ig-like_dom_sf"/>
</dbReference>
<dbReference type="SMART" id="SM00409">
    <property type="entry name" value="IG"/>
    <property type="match status" value="6"/>
</dbReference>
<dbReference type="InterPro" id="IPR003598">
    <property type="entry name" value="Ig_sub2"/>
</dbReference>
<dbReference type="Pfam" id="PF13927">
    <property type="entry name" value="Ig_3"/>
    <property type="match status" value="2"/>
</dbReference>
<dbReference type="InterPro" id="IPR013783">
    <property type="entry name" value="Ig-like_fold"/>
</dbReference>
<feature type="domain" description="Ig-like" evidence="6">
    <location>
        <begin position="430"/>
        <end position="568"/>
    </location>
</feature>
<feature type="domain" description="Ig-like" evidence="6">
    <location>
        <begin position="571"/>
        <end position="649"/>
    </location>
</feature>
<keyword evidence="3" id="KW-0325">Glycoprotein</keyword>
<gene>
    <name evidence="7" type="ORF">FSCOSCO3_A016088</name>
</gene>
<reference evidence="7 8" key="1">
    <citation type="submission" date="2024-01" db="EMBL/GenBank/DDBJ databases">
        <authorList>
            <person name="Alioto T."/>
            <person name="Alioto T."/>
            <person name="Gomez Garrido J."/>
        </authorList>
    </citation>
    <scope>NUCLEOTIDE SEQUENCE [LARGE SCALE GENOMIC DNA]</scope>
</reference>
<evidence type="ECO:0000256" key="1">
    <source>
        <dbReference type="ARBA" id="ARBA00022729"/>
    </source>
</evidence>
<dbReference type="PANTHER" id="PTHR44337:SF20">
    <property type="entry name" value="CARCINOEMBRYONIC ANTIGEN-RELATED CELL ADHESION MOLECULE 5-RELATED"/>
    <property type="match status" value="1"/>
</dbReference>
<dbReference type="InterPro" id="IPR007110">
    <property type="entry name" value="Ig-like_dom"/>
</dbReference>
<dbReference type="InterPro" id="IPR003599">
    <property type="entry name" value="Ig_sub"/>
</dbReference>
<evidence type="ECO:0000256" key="3">
    <source>
        <dbReference type="ARBA" id="ARBA00023180"/>
    </source>
</evidence>
<accession>A0AAV1NKT6</accession>
<evidence type="ECO:0000256" key="4">
    <source>
        <dbReference type="ARBA" id="ARBA00023319"/>
    </source>
</evidence>
<feature type="domain" description="Ig-like" evidence="6">
    <location>
        <begin position="1022"/>
        <end position="1100"/>
    </location>
</feature>
<evidence type="ECO:0000256" key="5">
    <source>
        <dbReference type="SAM" id="SignalP"/>
    </source>
</evidence>
<feature type="domain" description="Ig-like" evidence="6">
    <location>
        <begin position="930"/>
        <end position="1017"/>
    </location>
</feature>
<dbReference type="Gene3D" id="2.60.40.10">
    <property type="entry name" value="Immunoglobulins"/>
    <property type="match status" value="6"/>
</dbReference>
<name>A0AAV1NKT6_SCOSC</name>
<proteinExistence type="predicted"/>
<feature type="domain" description="Ig-like" evidence="6">
    <location>
        <begin position="841"/>
        <end position="927"/>
    </location>
</feature>
<feature type="domain" description="Ig-like" evidence="6">
    <location>
        <begin position="294"/>
        <end position="376"/>
    </location>
</feature>
<dbReference type="EMBL" id="CAWUFR010000042">
    <property type="protein sequence ID" value="CAK6959847.1"/>
    <property type="molecule type" value="Genomic_DNA"/>
</dbReference>
<evidence type="ECO:0000256" key="2">
    <source>
        <dbReference type="ARBA" id="ARBA00023157"/>
    </source>
</evidence>
<keyword evidence="4" id="KW-0393">Immunoglobulin domain</keyword>
<evidence type="ECO:0000259" key="6">
    <source>
        <dbReference type="PROSITE" id="PS50835"/>
    </source>
</evidence>
<keyword evidence="2" id="KW-1015">Disulfide bond</keyword>
<sequence>MDNTYKSKQNGGYSNLSSLLLLLFLAGLQPALSTHTDQPEPGLQIEFLGLGYATVGVPSSIGCQVSNCPACTYSMSMDEQKVQGNVLSFTLNSWVKTLTVSCTATDVETKLSAIATTSLQGLAGPANVSITGPGVMNPTVSHTYSCHANCRPSCFYAWKLNQGPWIRGQGNVISVTAQEMHSLSTLNCKATNTISRLFVSATKTINVTSGPSDLQIKGPDVIEVAEVSKFVCTAQCLPSCRYVLSAEGQTVKGNEVELSVDEDLQSITLKCDAQNIVSKKIITAVKTIQVKAGPSNIQISGPASLTAGVTSVFTCSAHCPSSCSYSWTVVVEDETFDTAQGNTISVTPPAGTVTSEKLICVVEDTVAHLFISKTVSLWVATLSDISIAGDTTVMMGKQHRFTCLAMCIPSCNLTWKYMGKTFPGDEFQIPTLHQEDKSTFASHLQIDVSDYFKFELLTCEATNTASQATISTTKNLTVIDPVSVHPISQDEPVAGKNFSLQCAGSQSTVITWLKNKQPMPTSDRVLFSTNNLTMTFSHLLETDDGLYQCVVADGATGIQSAAYNMQVTYGPFSLWISGTDVVTVGIPYGFQCSANCNPPCQFTWTRGNVTSQGSELNLQLRELEPTQKLTCTAINPATGASATVKKTLQVTEGPSNIQISGPAFLTVGAESVFNCSAHCYPSCSYSWTVIVEKQRYPTVQGNTISLTPPSSILHSEKLVCYAEDPVSHLFISTTLMLWVPSVSDITIAGDTSVMMGKKYTFICLATCIPSCTFTWKYMGKTFHGDIIHLPIMFKDDTQQFASHLQITVSDYSKAEPLICEATNTLSQATITTTKDLIAIDPISVRPTSLPAVGETFSLQCVGSQNPMSITWLKNKQLMPASDRVHYSDDNSIMTFSPLLLADDGLYQCVVAGGATLIQSAGYELQLSYGPDKVLIVKPNNGSVGGEMFVQPGSTTKLQCLADCSPACSITWYYGDTLLATNASIVFTPVTPPYQTTLTCEAANPLTKKNRMAETTVVVADGPKNVTISGPDYLEVGVTASFTCSAECTPPCSFTWILYGKKMTGSVIDITLNSLTSSESISCQAENAFTDKTAIVNETLSISEPHWCGC</sequence>
<evidence type="ECO:0000313" key="8">
    <source>
        <dbReference type="Proteomes" id="UP001314229"/>
    </source>
</evidence>
<keyword evidence="8" id="KW-1185">Reference proteome</keyword>
<comment type="caution">
    <text evidence="7">The sequence shown here is derived from an EMBL/GenBank/DDBJ whole genome shotgun (WGS) entry which is preliminary data.</text>
</comment>
<organism evidence="7 8">
    <name type="scientific">Scomber scombrus</name>
    <name type="common">Atlantic mackerel</name>
    <name type="synonym">Scomber vernalis</name>
    <dbReference type="NCBI Taxonomy" id="13677"/>
    <lineage>
        <taxon>Eukaryota</taxon>
        <taxon>Metazoa</taxon>
        <taxon>Chordata</taxon>
        <taxon>Craniata</taxon>
        <taxon>Vertebrata</taxon>
        <taxon>Euteleostomi</taxon>
        <taxon>Actinopterygii</taxon>
        <taxon>Neopterygii</taxon>
        <taxon>Teleostei</taxon>
        <taxon>Neoteleostei</taxon>
        <taxon>Acanthomorphata</taxon>
        <taxon>Pelagiaria</taxon>
        <taxon>Scombriformes</taxon>
        <taxon>Scombridae</taxon>
        <taxon>Scomber</taxon>
    </lineage>
</organism>
<protein>
    <submittedName>
        <fullName evidence="7">Carcinoembryonic antigen-related cell adhesion molecule 5-like</fullName>
    </submittedName>
</protein>
<dbReference type="SUPFAM" id="SSF48726">
    <property type="entry name" value="Immunoglobulin"/>
    <property type="match status" value="6"/>
</dbReference>
<dbReference type="Proteomes" id="UP001314229">
    <property type="component" value="Unassembled WGS sequence"/>
</dbReference>
<dbReference type="AlphaFoldDB" id="A0AAV1NKT6"/>
<dbReference type="PROSITE" id="PS50835">
    <property type="entry name" value="IG_LIKE"/>
    <property type="match status" value="7"/>
</dbReference>
<dbReference type="PANTHER" id="PTHR44337">
    <property type="entry name" value="CARCINOEMBRYONIC ANTIGEN-RELATED CELL ADHESION MOLECULE 8"/>
    <property type="match status" value="1"/>
</dbReference>
<feature type="signal peptide" evidence="5">
    <location>
        <begin position="1"/>
        <end position="33"/>
    </location>
</feature>